<dbReference type="PROSITE" id="PS50975">
    <property type="entry name" value="ATP_GRASP"/>
    <property type="match status" value="1"/>
</dbReference>
<evidence type="ECO:0000256" key="2">
    <source>
        <dbReference type="ARBA" id="ARBA00022598"/>
    </source>
</evidence>
<keyword evidence="9" id="KW-1185">Reference proteome</keyword>
<dbReference type="InterPro" id="IPR016102">
    <property type="entry name" value="Succinyl-CoA_synth-like"/>
</dbReference>
<reference evidence="8 9" key="1">
    <citation type="submission" date="2020-08" db="EMBL/GenBank/DDBJ databases">
        <title>Genomic Encyclopedia of Type Strains, Phase IV (KMG-IV): sequencing the most valuable type-strain genomes for metagenomic binning, comparative biology and taxonomic classification.</title>
        <authorList>
            <person name="Goeker M."/>
        </authorList>
    </citation>
    <scope>NUCLEOTIDE SEQUENCE [LARGE SCALE GENOMIC DNA]</scope>
    <source>
        <strain evidence="8 9">DSM 11099</strain>
    </source>
</reference>
<dbReference type="GO" id="GO:0006099">
    <property type="term" value="P:tricarboxylic acid cycle"/>
    <property type="evidence" value="ECO:0007669"/>
    <property type="project" value="UniProtKB-KW"/>
</dbReference>
<dbReference type="Pfam" id="PF13549">
    <property type="entry name" value="ATP-grasp_5"/>
    <property type="match status" value="1"/>
</dbReference>
<dbReference type="EMBL" id="JACHEU010000004">
    <property type="protein sequence ID" value="MBB6014115.1"/>
    <property type="molecule type" value="Genomic_DNA"/>
</dbReference>
<accession>A0A7W9VX85</accession>
<dbReference type="GO" id="GO:0046872">
    <property type="term" value="F:metal ion binding"/>
    <property type="evidence" value="ECO:0007669"/>
    <property type="project" value="InterPro"/>
</dbReference>
<dbReference type="InterPro" id="IPR051538">
    <property type="entry name" value="Acyl-CoA_Synth/Transferase"/>
</dbReference>
<dbReference type="Gene3D" id="3.30.470.20">
    <property type="entry name" value="ATP-grasp fold, B domain"/>
    <property type="match status" value="1"/>
</dbReference>
<evidence type="ECO:0000256" key="3">
    <source>
        <dbReference type="ARBA" id="ARBA00022741"/>
    </source>
</evidence>
<sequence>MLTNNLRQAPDARRACTSMEKLLYPKRIAVLGATERVGAPAGIAFRNLLDAGWRGNIFPVHPSAETVFGVPAFRKLADLPVPVDCVVIGLAADKVVSAIDEAADAGIGAAVVLASGFAELGSGGRKRQAELVAAAERAGMAVCGPNCLGLINVGARIPLYAADNWASAPKGRLALLSHSGSGAITLSATGRLGFSHVVSSGNSAVCDLAEYLEFLADDEQTGAAALFLETIRDPAAFERAMEAMHKAGKPVVCLRIGRSSAGAAASAAHTGTLVGSNDAFDAFFRRTGVIAVDDMDELIEASCLVTGLKVRAPGNGVGLINCSGGEVAHACDIAETIGLSFPPLAETTTRELATVLPAFATPGNPLDVTGAVFADRTMYPAALKAFAGDPSVGFLAVVQDAPAGLSEEGATSYRRIAEDVAEFARSTPELPVAFISNLSGTMHPHVRQPLDEAGVPVLTGTRAALKAVLNVVSGGRPVAAPEGLSARPRLSTQPEWIMRLKTGRPFSEHEAKAFLRDHGIPTTREILATSEDECTAAAAKLGYPVVLKIASEDLPHKTEVGGVALHLTSEAEVRDAFGRIMASIGKHAPKARIDGILVQEMIGDSIEAIVGLARHHPFGLAVVVGSGGIMVELLRDAALGLPPLSDHDARGLVERTRLATLLDGFRGAAPADRKALETILTAVSDIALAYGEWIEALDLNPVAVLQNGQGACVLDALIVPVGQRR</sequence>
<keyword evidence="3 6" id="KW-0547">Nucleotide-binding</keyword>
<dbReference type="SMART" id="SM00881">
    <property type="entry name" value="CoA_binding"/>
    <property type="match status" value="1"/>
</dbReference>
<dbReference type="SUPFAM" id="SSF56059">
    <property type="entry name" value="Glutathione synthetase ATP-binding domain-like"/>
    <property type="match status" value="1"/>
</dbReference>
<evidence type="ECO:0000256" key="5">
    <source>
        <dbReference type="ARBA" id="ARBA00060888"/>
    </source>
</evidence>
<dbReference type="Proteomes" id="UP000533306">
    <property type="component" value="Unassembled WGS sequence"/>
</dbReference>
<name>A0A7W9VX85_9HYPH</name>
<dbReference type="InterPro" id="IPR036291">
    <property type="entry name" value="NAD(P)-bd_dom_sf"/>
</dbReference>
<proteinExistence type="inferred from homology"/>
<evidence type="ECO:0000256" key="4">
    <source>
        <dbReference type="ARBA" id="ARBA00022840"/>
    </source>
</evidence>
<dbReference type="InterPro" id="IPR032875">
    <property type="entry name" value="Succ_CoA_lig_flav_dom"/>
</dbReference>
<feature type="domain" description="ATP-grasp" evidence="7">
    <location>
        <begin position="512"/>
        <end position="548"/>
    </location>
</feature>
<dbReference type="InterPro" id="IPR011761">
    <property type="entry name" value="ATP-grasp"/>
</dbReference>
<evidence type="ECO:0000313" key="8">
    <source>
        <dbReference type="EMBL" id="MBB6014115.1"/>
    </source>
</evidence>
<evidence type="ECO:0000259" key="7">
    <source>
        <dbReference type="PROSITE" id="PS50975"/>
    </source>
</evidence>
<dbReference type="GO" id="GO:0005524">
    <property type="term" value="F:ATP binding"/>
    <property type="evidence" value="ECO:0007669"/>
    <property type="project" value="UniProtKB-UniRule"/>
</dbReference>
<evidence type="ECO:0000256" key="1">
    <source>
        <dbReference type="ARBA" id="ARBA00022532"/>
    </source>
</evidence>
<keyword evidence="1" id="KW-0816">Tricarboxylic acid cycle</keyword>
<dbReference type="Gene3D" id="3.40.50.261">
    <property type="entry name" value="Succinyl-CoA synthetase domains"/>
    <property type="match status" value="2"/>
</dbReference>
<dbReference type="InterPro" id="IPR003781">
    <property type="entry name" value="CoA-bd"/>
</dbReference>
<organism evidence="8 9">
    <name type="scientific">Aquamicrobium lusatiense</name>
    <dbReference type="NCBI Taxonomy" id="89772"/>
    <lineage>
        <taxon>Bacteria</taxon>
        <taxon>Pseudomonadati</taxon>
        <taxon>Pseudomonadota</taxon>
        <taxon>Alphaproteobacteria</taxon>
        <taxon>Hyphomicrobiales</taxon>
        <taxon>Phyllobacteriaceae</taxon>
        <taxon>Aquamicrobium</taxon>
    </lineage>
</organism>
<dbReference type="AlphaFoldDB" id="A0A7W9VX85"/>
<dbReference type="SUPFAM" id="SSF52210">
    <property type="entry name" value="Succinyl-CoA synthetase domains"/>
    <property type="match status" value="2"/>
</dbReference>
<dbReference type="FunFam" id="3.30.1490.20:FF:000020">
    <property type="entry name" value="Protein lysine acetyltransferase"/>
    <property type="match status" value="1"/>
</dbReference>
<dbReference type="RefSeq" id="WP_183832300.1">
    <property type="nucleotide sequence ID" value="NZ_JACHEU010000004.1"/>
</dbReference>
<comment type="similarity">
    <text evidence="5">In the N-terminal section; belongs to the acetate CoA ligase alpha subunit family.</text>
</comment>
<dbReference type="Pfam" id="PF13380">
    <property type="entry name" value="CoA_binding_2"/>
    <property type="match status" value="1"/>
</dbReference>
<gene>
    <name evidence="8" type="ORF">HNR59_003509</name>
</gene>
<dbReference type="Gene3D" id="3.30.1490.20">
    <property type="entry name" value="ATP-grasp fold, A domain"/>
    <property type="match status" value="1"/>
</dbReference>
<dbReference type="SUPFAM" id="SSF51735">
    <property type="entry name" value="NAD(P)-binding Rossmann-fold domains"/>
    <property type="match status" value="1"/>
</dbReference>
<evidence type="ECO:0000256" key="6">
    <source>
        <dbReference type="PROSITE-ProRule" id="PRU00409"/>
    </source>
</evidence>
<dbReference type="Gene3D" id="3.40.50.720">
    <property type="entry name" value="NAD(P)-binding Rossmann-like Domain"/>
    <property type="match status" value="1"/>
</dbReference>
<dbReference type="PANTHER" id="PTHR43334:SF1">
    <property type="entry name" value="3-HYDROXYPROPIONATE--COA LIGASE [ADP-FORMING]"/>
    <property type="match status" value="1"/>
</dbReference>
<dbReference type="PANTHER" id="PTHR43334">
    <property type="entry name" value="ACETATE--COA LIGASE [ADP-FORMING]"/>
    <property type="match status" value="1"/>
</dbReference>
<keyword evidence="2" id="KW-0436">Ligase</keyword>
<evidence type="ECO:0000313" key="9">
    <source>
        <dbReference type="Proteomes" id="UP000533306"/>
    </source>
</evidence>
<comment type="caution">
    <text evidence="8">The sequence shown here is derived from an EMBL/GenBank/DDBJ whole genome shotgun (WGS) entry which is preliminary data.</text>
</comment>
<protein>
    <submittedName>
        <fullName evidence="8">Acyl-CoA synthetase (NDP forming)</fullName>
    </submittedName>
</protein>
<keyword evidence="4 6" id="KW-0067">ATP-binding</keyword>
<dbReference type="GO" id="GO:0016874">
    <property type="term" value="F:ligase activity"/>
    <property type="evidence" value="ECO:0007669"/>
    <property type="project" value="UniProtKB-KW"/>
</dbReference>
<dbReference type="Pfam" id="PF13607">
    <property type="entry name" value="Succ_CoA_lig"/>
    <property type="match status" value="1"/>
</dbReference>
<dbReference type="InterPro" id="IPR013815">
    <property type="entry name" value="ATP_grasp_subdomain_1"/>
</dbReference>